<comment type="catalytic activity">
    <reaction evidence="6 10">
        <text>shikimate + NADP(+) = 3-dehydroshikimate + NADPH + H(+)</text>
        <dbReference type="Rhea" id="RHEA:17737"/>
        <dbReference type="ChEBI" id="CHEBI:15378"/>
        <dbReference type="ChEBI" id="CHEBI:16630"/>
        <dbReference type="ChEBI" id="CHEBI:36208"/>
        <dbReference type="ChEBI" id="CHEBI:57783"/>
        <dbReference type="ChEBI" id="CHEBI:58349"/>
        <dbReference type="EC" id="1.1.1.25"/>
    </reaction>
</comment>
<evidence type="ECO:0000256" key="9">
    <source>
        <dbReference type="ARBA" id="ARBA00060613"/>
    </source>
</evidence>
<dbReference type="Pfam" id="PF18317">
    <property type="entry name" value="SDH_C"/>
    <property type="match status" value="1"/>
</dbReference>
<comment type="similarity">
    <text evidence="10">Belongs to the shikimate dehydrogenase family.</text>
</comment>
<proteinExistence type="inferred from homology"/>
<dbReference type="GO" id="GO:0019632">
    <property type="term" value="P:shikimate metabolic process"/>
    <property type="evidence" value="ECO:0007669"/>
    <property type="project" value="InterPro"/>
</dbReference>
<dbReference type="GO" id="GO:0004764">
    <property type="term" value="F:shikimate 3-dehydrogenase (NADP+) activity"/>
    <property type="evidence" value="ECO:0007669"/>
    <property type="project" value="UniProtKB-UniRule"/>
</dbReference>
<dbReference type="InterPro" id="IPR022893">
    <property type="entry name" value="Shikimate_DH_fam"/>
</dbReference>
<dbReference type="PANTHER" id="PTHR21089:SF1">
    <property type="entry name" value="BIFUNCTIONAL 3-DEHYDROQUINATE DEHYDRATASE_SHIKIMATE DEHYDROGENASE, CHLOROPLASTIC"/>
    <property type="match status" value="1"/>
</dbReference>
<dbReference type="Proteomes" id="UP000199159">
    <property type="component" value="Unassembled WGS sequence"/>
</dbReference>
<evidence type="ECO:0000256" key="6">
    <source>
        <dbReference type="ARBA" id="ARBA00049442"/>
    </source>
</evidence>
<dbReference type="EMBL" id="FNJU01000006">
    <property type="protein sequence ID" value="SDP74656.1"/>
    <property type="molecule type" value="Genomic_DNA"/>
</dbReference>
<feature type="binding site" evidence="10">
    <location>
        <position position="83"/>
    </location>
    <ligand>
        <name>NADP(+)</name>
        <dbReference type="ChEBI" id="CHEBI:58349"/>
    </ligand>
</feature>
<dbReference type="InterPro" id="IPR046346">
    <property type="entry name" value="Aminoacid_DH-like_N_sf"/>
</dbReference>
<feature type="binding site" evidence="10">
    <location>
        <position position="92"/>
    </location>
    <ligand>
        <name>shikimate</name>
        <dbReference type="ChEBI" id="CHEBI:36208"/>
    </ligand>
</feature>
<dbReference type="InterPro" id="IPR041121">
    <property type="entry name" value="SDH_C"/>
</dbReference>
<keyword evidence="15" id="KW-1185">Reference proteome</keyword>
<comment type="function">
    <text evidence="10">Involved in the biosynthesis of the chorismate, which leads to the biosynthesis of aromatic amino acids. Catalyzes the reversible NADPH linked reduction of 3-dehydroshikimate (DHSA) to yield shikimate (SA).</text>
</comment>
<gene>
    <name evidence="10" type="primary">aroE</name>
    <name evidence="14" type="ORF">SAMN05216565_10686</name>
</gene>
<dbReference type="InterPro" id="IPR036291">
    <property type="entry name" value="NAD(P)-bd_dom_sf"/>
</dbReference>
<feature type="domain" description="Shikimate dehydrogenase substrate binding N-terminal" evidence="12">
    <location>
        <begin position="12"/>
        <end position="94"/>
    </location>
</feature>
<evidence type="ECO:0000256" key="5">
    <source>
        <dbReference type="ARBA" id="ARBA00023141"/>
    </source>
</evidence>
<dbReference type="SUPFAM" id="SSF53223">
    <property type="entry name" value="Aminoacid dehydrogenase-like, N-terminal domain"/>
    <property type="match status" value="1"/>
</dbReference>
<feature type="binding site" evidence="10">
    <location>
        <begin position="20"/>
        <end position="22"/>
    </location>
    <ligand>
        <name>shikimate</name>
        <dbReference type="ChEBI" id="CHEBI:36208"/>
    </ligand>
</feature>
<reference evidence="15" key="1">
    <citation type="submission" date="2016-10" db="EMBL/GenBank/DDBJ databases">
        <authorList>
            <person name="Varghese N."/>
            <person name="Submissions S."/>
        </authorList>
    </citation>
    <scope>NUCLEOTIDE SEQUENCE [LARGE SCALE GENOMIC DNA]</scope>
    <source>
        <strain evidence="15">IBRC-M10078</strain>
    </source>
</reference>
<dbReference type="Gene3D" id="3.40.50.720">
    <property type="entry name" value="NAD(P)-binding Rossmann-like Domain"/>
    <property type="match status" value="1"/>
</dbReference>
<feature type="domain" description="Quinate/shikimate 5-dehydrogenase/glutamyl-tRNA reductase" evidence="11">
    <location>
        <begin position="118"/>
        <end position="198"/>
    </location>
</feature>
<comment type="catalytic activity">
    <reaction evidence="7">
        <text>L-quinate + NAD(+) = 3-dehydroquinate + NADH + H(+)</text>
        <dbReference type="Rhea" id="RHEA:22364"/>
        <dbReference type="ChEBI" id="CHEBI:15378"/>
        <dbReference type="ChEBI" id="CHEBI:29751"/>
        <dbReference type="ChEBI" id="CHEBI:32364"/>
        <dbReference type="ChEBI" id="CHEBI:57540"/>
        <dbReference type="ChEBI" id="CHEBI:57945"/>
        <dbReference type="EC" id="1.1.1.24"/>
    </reaction>
</comment>
<dbReference type="NCBIfam" id="TIGR00507">
    <property type="entry name" value="aroE"/>
    <property type="match status" value="1"/>
</dbReference>
<accession>A0A1H0V978</accession>
<feature type="binding site" evidence="10">
    <location>
        <position position="67"/>
    </location>
    <ligand>
        <name>shikimate</name>
        <dbReference type="ChEBI" id="CHEBI:36208"/>
    </ligand>
</feature>
<organism evidence="14 15">
    <name type="scientific">Litchfieldia salsa</name>
    <dbReference type="NCBI Taxonomy" id="930152"/>
    <lineage>
        <taxon>Bacteria</taxon>
        <taxon>Bacillati</taxon>
        <taxon>Bacillota</taxon>
        <taxon>Bacilli</taxon>
        <taxon>Bacillales</taxon>
        <taxon>Bacillaceae</taxon>
        <taxon>Litchfieldia</taxon>
    </lineage>
</organism>
<evidence type="ECO:0000259" key="13">
    <source>
        <dbReference type="Pfam" id="PF18317"/>
    </source>
</evidence>
<dbReference type="InterPro" id="IPR013708">
    <property type="entry name" value="Shikimate_DH-bd_N"/>
</dbReference>
<comment type="pathway">
    <text evidence="1 10">Metabolic intermediate biosynthesis; chorismate biosynthesis; chorismate from D-erythrose 4-phosphate and phosphoenolpyruvate: step 4/7.</text>
</comment>
<feature type="binding site" evidence="10">
    <location>
        <position position="254"/>
    </location>
    <ligand>
        <name>shikimate</name>
        <dbReference type="ChEBI" id="CHEBI:36208"/>
    </ligand>
</feature>
<dbReference type="HAMAP" id="MF_00222">
    <property type="entry name" value="Shikimate_DH_AroE"/>
    <property type="match status" value="1"/>
</dbReference>
<evidence type="ECO:0000259" key="12">
    <source>
        <dbReference type="Pfam" id="PF08501"/>
    </source>
</evidence>
<evidence type="ECO:0000256" key="1">
    <source>
        <dbReference type="ARBA" id="ARBA00004871"/>
    </source>
</evidence>
<comment type="subunit">
    <text evidence="10">Homodimer.</text>
</comment>
<dbReference type="UniPathway" id="UPA00053">
    <property type="reaction ID" value="UER00087"/>
</dbReference>
<feature type="binding site" evidence="10">
    <location>
        <position position="247"/>
    </location>
    <ligand>
        <name>NADP(+)</name>
        <dbReference type="ChEBI" id="CHEBI:58349"/>
    </ligand>
</feature>
<dbReference type="AlphaFoldDB" id="A0A1H0V978"/>
<dbReference type="GO" id="GO:0008652">
    <property type="term" value="P:amino acid biosynthetic process"/>
    <property type="evidence" value="ECO:0007669"/>
    <property type="project" value="UniProtKB-KW"/>
</dbReference>
<feature type="binding site" evidence="10">
    <location>
        <position position="226"/>
    </location>
    <ligand>
        <name>shikimate</name>
        <dbReference type="ChEBI" id="CHEBI:36208"/>
    </ligand>
</feature>
<dbReference type="GO" id="GO:0009423">
    <property type="term" value="P:chorismate biosynthetic process"/>
    <property type="evidence" value="ECO:0007669"/>
    <property type="project" value="UniProtKB-UniRule"/>
</dbReference>
<evidence type="ECO:0000313" key="14">
    <source>
        <dbReference type="EMBL" id="SDP74656.1"/>
    </source>
</evidence>
<dbReference type="EC" id="1.1.1.25" evidence="10"/>
<dbReference type="InterPro" id="IPR011342">
    <property type="entry name" value="Shikimate_DH"/>
</dbReference>
<evidence type="ECO:0000256" key="7">
    <source>
        <dbReference type="ARBA" id="ARBA00051639"/>
    </source>
</evidence>
<keyword evidence="3 10" id="KW-0521">NADP</keyword>
<dbReference type="STRING" id="930152.SAMN05216565_10686"/>
<comment type="catalytic activity">
    <reaction evidence="8">
        <text>shikimate + NAD(+) = 3-dehydroshikimate + NADH + H(+)</text>
        <dbReference type="Rhea" id="RHEA:17741"/>
        <dbReference type="ChEBI" id="CHEBI:15378"/>
        <dbReference type="ChEBI" id="CHEBI:16630"/>
        <dbReference type="ChEBI" id="CHEBI:36208"/>
        <dbReference type="ChEBI" id="CHEBI:57540"/>
        <dbReference type="ChEBI" id="CHEBI:57945"/>
    </reaction>
</comment>
<evidence type="ECO:0000259" key="11">
    <source>
        <dbReference type="Pfam" id="PF01488"/>
    </source>
</evidence>
<dbReference type="Pfam" id="PF01488">
    <property type="entry name" value="Shikimate_DH"/>
    <property type="match status" value="1"/>
</dbReference>
<evidence type="ECO:0000313" key="15">
    <source>
        <dbReference type="Proteomes" id="UP000199159"/>
    </source>
</evidence>
<dbReference type="FunFam" id="3.40.50.720:FF:000086">
    <property type="entry name" value="Quinate/shikimate dehydrogenase"/>
    <property type="match status" value="1"/>
</dbReference>
<dbReference type="CDD" id="cd01065">
    <property type="entry name" value="NAD_bind_Shikimate_DH"/>
    <property type="match status" value="1"/>
</dbReference>
<dbReference type="FunFam" id="3.40.50.10860:FF:000004">
    <property type="entry name" value="Quinate/shikimate dehydrogenase"/>
    <property type="match status" value="1"/>
</dbReference>
<protein>
    <recommendedName>
        <fullName evidence="10">Shikimate dehydrogenase (NADP(+))</fullName>
        <shortName evidence="10">SDH</shortName>
        <ecNumber evidence="10">1.1.1.25</ecNumber>
    </recommendedName>
</protein>
<dbReference type="GO" id="GO:0005829">
    <property type="term" value="C:cytosol"/>
    <property type="evidence" value="ECO:0007669"/>
    <property type="project" value="TreeGrafter"/>
</dbReference>
<dbReference type="Gene3D" id="3.40.50.10860">
    <property type="entry name" value="Leucine Dehydrogenase, chain A, domain 1"/>
    <property type="match status" value="1"/>
</dbReference>
<keyword evidence="5 10" id="KW-0057">Aromatic amino acid biosynthesis</keyword>
<name>A0A1H0V978_9BACI</name>
<dbReference type="SUPFAM" id="SSF51735">
    <property type="entry name" value="NAD(P)-binding Rossmann-fold domains"/>
    <property type="match status" value="1"/>
</dbReference>
<dbReference type="GO" id="GO:0030266">
    <property type="term" value="F:quinate 3-dehydrogenase (NAD+) activity"/>
    <property type="evidence" value="ECO:0007669"/>
    <property type="project" value="UniProtKB-EC"/>
</dbReference>
<feature type="domain" description="SDH C-terminal" evidence="13">
    <location>
        <begin position="247"/>
        <end position="277"/>
    </location>
</feature>
<keyword evidence="2 10" id="KW-0028">Amino-acid biosynthesis</keyword>
<dbReference type="Pfam" id="PF08501">
    <property type="entry name" value="Shikimate_dh_N"/>
    <property type="match status" value="1"/>
</dbReference>
<comment type="pathway">
    <text evidence="9">Aromatic compound metabolism; 3,4-dihydroxybenzoate biosynthesis; 3-dehydroquinate from D-quinate (NAD(+) route).</text>
</comment>
<evidence type="ECO:0000256" key="10">
    <source>
        <dbReference type="HAMAP-Rule" id="MF_00222"/>
    </source>
</evidence>
<evidence type="ECO:0000256" key="3">
    <source>
        <dbReference type="ARBA" id="ARBA00022857"/>
    </source>
</evidence>
<evidence type="ECO:0000256" key="8">
    <source>
        <dbReference type="ARBA" id="ARBA00052329"/>
    </source>
</evidence>
<dbReference type="GO" id="GO:0050661">
    <property type="term" value="F:NADP binding"/>
    <property type="evidence" value="ECO:0007669"/>
    <property type="project" value="InterPro"/>
</dbReference>
<feature type="active site" description="Proton acceptor" evidence="10">
    <location>
        <position position="71"/>
    </location>
</feature>
<feature type="binding site" evidence="10">
    <location>
        <position position="224"/>
    </location>
    <ligand>
        <name>NADP(+)</name>
        <dbReference type="ChEBI" id="CHEBI:58349"/>
    </ligand>
</feature>
<feature type="binding site" evidence="10">
    <location>
        <position position="107"/>
    </location>
    <ligand>
        <name>shikimate</name>
        <dbReference type="ChEBI" id="CHEBI:36208"/>
    </ligand>
</feature>
<dbReference type="NCBIfam" id="NF001319">
    <property type="entry name" value="PRK00258.3-3"/>
    <property type="match status" value="1"/>
</dbReference>
<dbReference type="PANTHER" id="PTHR21089">
    <property type="entry name" value="SHIKIMATE DEHYDROGENASE"/>
    <property type="match status" value="1"/>
</dbReference>
<sequence>MWVRILEKIYGVIGSPIAHSMSPEMHNDLFQYYKLNARYHAFHVEQENLKDAIKGFKAIGISGFNVTIPHKVAILELLDEVEEVAANIGAVNTVVNDKGKLVGYNTDGQGFITSIKTKVKKELADCRVLLIGAGGAARAIFISLASVGVSNIDIVNRTAKKAEEIITSCNYTTVSSFYTLSEAKYDLEKYDIIINTTSIGMHPNIDETPISITQLSKESVVSDIIYNPLKTSFLKEAEKKGAIIDNGIGMFVFQGALAFEKWTGIFPDPLRMEKVVRTRLGGTT</sequence>
<dbReference type="GO" id="GO:0009073">
    <property type="term" value="P:aromatic amino acid family biosynthetic process"/>
    <property type="evidence" value="ECO:0007669"/>
    <property type="project" value="UniProtKB-KW"/>
</dbReference>
<evidence type="ECO:0000256" key="4">
    <source>
        <dbReference type="ARBA" id="ARBA00023002"/>
    </source>
</evidence>
<dbReference type="GO" id="GO:0052734">
    <property type="term" value="F:shikimate 3-dehydrogenase (NAD+) activity"/>
    <property type="evidence" value="ECO:0007669"/>
    <property type="project" value="RHEA"/>
</dbReference>
<feature type="binding site" evidence="10">
    <location>
        <begin position="156"/>
        <end position="161"/>
    </location>
    <ligand>
        <name>NADP(+)</name>
        <dbReference type="ChEBI" id="CHEBI:58349"/>
    </ligand>
</feature>
<dbReference type="InterPro" id="IPR006151">
    <property type="entry name" value="Shikm_DH/Glu-tRNA_Rdtase"/>
</dbReference>
<keyword evidence="4 10" id="KW-0560">Oxidoreductase</keyword>
<evidence type="ECO:0000256" key="2">
    <source>
        <dbReference type="ARBA" id="ARBA00022605"/>
    </source>
</evidence>
<feature type="binding site" evidence="10">
    <location>
        <begin position="132"/>
        <end position="136"/>
    </location>
    <ligand>
        <name>NADP(+)</name>
        <dbReference type="ChEBI" id="CHEBI:58349"/>
    </ligand>
</feature>